<protein>
    <recommendedName>
        <fullName evidence="3">DUF4432 domain-containing protein</fullName>
    </recommendedName>
</protein>
<organism evidence="1 2">
    <name type="scientific">Ammoniphilus resinae</name>
    <dbReference type="NCBI Taxonomy" id="861532"/>
    <lineage>
        <taxon>Bacteria</taxon>
        <taxon>Bacillati</taxon>
        <taxon>Bacillota</taxon>
        <taxon>Bacilli</taxon>
        <taxon>Bacillales</taxon>
        <taxon>Paenibacillaceae</taxon>
        <taxon>Aneurinibacillus group</taxon>
        <taxon>Ammoniphilus</taxon>
    </lineage>
</organism>
<evidence type="ECO:0000313" key="1">
    <source>
        <dbReference type="EMBL" id="MBP1931320.1"/>
    </source>
</evidence>
<dbReference type="Pfam" id="PF14486">
    <property type="entry name" value="DUF4432"/>
    <property type="match status" value="1"/>
</dbReference>
<dbReference type="InterPro" id="IPR027839">
    <property type="entry name" value="DUF4432"/>
</dbReference>
<dbReference type="InterPro" id="IPR011013">
    <property type="entry name" value="Gal_mutarotase_sf_dom"/>
</dbReference>
<keyword evidence="2" id="KW-1185">Reference proteome</keyword>
<proteinExistence type="predicted"/>
<dbReference type="RefSeq" id="WP_209809389.1">
    <property type="nucleotide sequence ID" value="NZ_JAGGKT010000002.1"/>
</dbReference>
<dbReference type="EMBL" id="JAGGKT010000002">
    <property type="protein sequence ID" value="MBP1931320.1"/>
    <property type="molecule type" value="Genomic_DNA"/>
</dbReference>
<dbReference type="SUPFAM" id="SSF74650">
    <property type="entry name" value="Galactose mutarotase-like"/>
    <property type="match status" value="1"/>
</dbReference>
<evidence type="ECO:0008006" key="3">
    <source>
        <dbReference type="Google" id="ProtNLM"/>
    </source>
</evidence>
<dbReference type="InterPro" id="IPR014718">
    <property type="entry name" value="GH-type_carb-bd"/>
</dbReference>
<comment type="caution">
    <text evidence="1">The sequence shown here is derived from an EMBL/GenBank/DDBJ whole genome shotgun (WGS) entry which is preliminary data.</text>
</comment>
<name>A0ABS4GM28_9BACL</name>
<dbReference type="Proteomes" id="UP001519343">
    <property type="component" value="Unassembled WGS sequence"/>
</dbReference>
<reference evidence="1 2" key="1">
    <citation type="submission" date="2021-03" db="EMBL/GenBank/DDBJ databases">
        <title>Genomic Encyclopedia of Type Strains, Phase IV (KMG-IV): sequencing the most valuable type-strain genomes for metagenomic binning, comparative biology and taxonomic classification.</title>
        <authorList>
            <person name="Goeker M."/>
        </authorList>
    </citation>
    <scope>NUCLEOTIDE SEQUENCE [LARGE SCALE GENOMIC DNA]</scope>
    <source>
        <strain evidence="1 2">DSM 24738</strain>
    </source>
</reference>
<sequence length="362" mass="41190">MIGLNTDRHYGCRIAPQTTYKGIRTLVMQNEYIRISLFLDKGTDIFELLYKPKDVDFLWRSPIGISHPNHTPSISNPQGVFMDQYHGGWQEIFPSASGPSFYRGAHLGQHGEVASSAWEARVLFDEPEVVEVLFTVQTLRTPFILEKRIRLESGKPILFIRETILNIGKTGMHYMWGHHPSFGAPFLGEECILDLPPCEILTSEMPNERNRMPSGKRFVWPFATDQENRPIDLRQIPSPTTSSTDMFYATSFTSGWFALTNRRLGVGIGMVWPVTDFSHLWVWQEFSGTIGYPWYGNAYTMAVEPFTSRPDKGEDGLNEAIRNQSAEWVEAGGEVCKELKVVMYEARHGVDHIHLSGEVVTR</sequence>
<dbReference type="Gene3D" id="2.70.98.10">
    <property type="match status" value="1"/>
</dbReference>
<accession>A0ABS4GM28</accession>
<evidence type="ECO:0000313" key="2">
    <source>
        <dbReference type="Proteomes" id="UP001519343"/>
    </source>
</evidence>
<gene>
    <name evidence="1" type="ORF">J2Z37_001317</name>
</gene>